<dbReference type="EMBL" id="CP001738">
    <property type="protein sequence ID" value="ACZ00449.1"/>
    <property type="molecule type" value="Genomic_DNA"/>
</dbReference>
<feature type="transmembrane region" description="Helical" evidence="3">
    <location>
        <begin position="270"/>
        <end position="290"/>
    </location>
</feature>
<keyword evidence="3" id="KW-0812">Transmembrane</keyword>
<dbReference type="InterPro" id="IPR000620">
    <property type="entry name" value="EamA_dom"/>
</dbReference>
<protein>
    <recommendedName>
        <fullName evidence="4">EamA domain-containing protein</fullName>
    </recommendedName>
</protein>
<feature type="transmembrane region" description="Helical" evidence="3">
    <location>
        <begin position="88"/>
        <end position="109"/>
    </location>
</feature>
<evidence type="ECO:0000256" key="1">
    <source>
        <dbReference type="ARBA" id="ARBA00007362"/>
    </source>
</evidence>
<accession>D1A8D4</accession>
<feature type="transmembrane region" description="Helical" evidence="3">
    <location>
        <begin position="161"/>
        <end position="180"/>
    </location>
</feature>
<feature type="transmembrane region" description="Helical" evidence="3">
    <location>
        <begin position="296"/>
        <end position="318"/>
    </location>
</feature>
<evidence type="ECO:0000313" key="5">
    <source>
        <dbReference type="EMBL" id="ACZ00449.1"/>
    </source>
</evidence>
<feature type="domain" description="EamA" evidence="4">
    <location>
        <begin position="265"/>
        <end position="342"/>
    </location>
</feature>
<evidence type="ECO:0000313" key="6">
    <source>
        <dbReference type="Proteomes" id="UP000001918"/>
    </source>
</evidence>
<dbReference type="Gene3D" id="1.10.3730.20">
    <property type="match status" value="2"/>
</dbReference>
<feature type="transmembrane region" description="Helical" evidence="3">
    <location>
        <begin position="61"/>
        <end position="81"/>
    </location>
</feature>
<dbReference type="eggNOG" id="COG2510">
    <property type="taxonomic scope" value="Bacteria"/>
</dbReference>
<organism evidence="5 6">
    <name type="scientific">Thermomonospora curvata (strain ATCC 19995 / DSM 43183 / JCM 3096 / KCTC 9072 / NBRC 15933 / NCIMB 10081 / Henssen B9)</name>
    <dbReference type="NCBI Taxonomy" id="471852"/>
    <lineage>
        <taxon>Bacteria</taxon>
        <taxon>Bacillati</taxon>
        <taxon>Actinomycetota</taxon>
        <taxon>Actinomycetes</taxon>
        <taxon>Streptosporangiales</taxon>
        <taxon>Thermomonosporaceae</taxon>
        <taxon>Thermomonospora</taxon>
    </lineage>
</organism>
<feature type="region of interest" description="Disordered" evidence="2">
    <location>
        <begin position="216"/>
        <end position="254"/>
    </location>
</feature>
<comment type="similarity">
    <text evidence="1">Belongs to the EamA transporter family.</text>
</comment>
<dbReference type="HOGENOM" id="CLU_082109_0_0_11"/>
<keyword evidence="3" id="KW-0472">Membrane</keyword>
<reference evidence="5 6" key="1">
    <citation type="journal article" date="2011" name="Stand. Genomic Sci.">
        <title>Complete genome sequence of Thermomonospora curvata type strain (B9).</title>
        <authorList>
            <person name="Chertkov O."/>
            <person name="Sikorski J."/>
            <person name="Nolan M."/>
            <person name="Lapidus A."/>
            <person name="Lucas S."/>
            <person name="Del Rio T.G."/>
            <person name="Tice H."/>
            <person name="Cheng J.F."/>
            <person name="Goodwin L."/>
            <person name="Pitluck S."/>
            <person name="Liolios K."/>
            <person name="Ivanova N."/>
            <person name="Mavromatis K."/>
            <person name="Mikhailova N."/>
            <person name="Ovchinnikova G."/>
            <person name="Pati A."/>
            <person name="Chen A."/>
            <person name="Palaniappan K."/>
            <person name="Djao O.D."/>
            <person name="Land M."/>
            <person name="Hauser L."/>
            <person name="Chang Y.J."/>
            <person name="Jeffries C.D."/>
            <person name="Brettin T."/>
            <person name="Han C."/>
            <person name="Detter J.C."/>
            <person name="Rohde M."/>
            <person name="Goker M."/>
            <person name="Woyke T."/>
            <person name="Bristow J."/>
            <person name="Eisen J.A."/>
            <person name="Markowitz V."/>
            <person name="Hugenholtz P."/>
            <person name="Klenk H.P."/>
            <person name="Kyrpides N.C."/>
        </authorList>
    </citation>
    <scope>NUCLEOTIDE SEQUENCE [LARGE SCALE GENOMIC DNA]</scope>
    <source>
        <strain evidence="6">ATCC 19995 / DSM 43183 / JCM 3096 / KCTC 9072 / NBRC 15933 / NCIMB 10081 / Henssen B9</strain>
    </source>
</reference>
<feature type="domain" description="EamA" evidence="4">
    <location>
        <begin position="4"/>
        <end position="131"/>
    </location>
</feature>
<name>D1A8D4_THECD</name>
<gene>
    <name evidence="5" type="ordered locus">Tcur_4933</name>
</gene>
<dbReference type="PANTHER" id="PTHR22911">
    <property type="entry name" value="ACYL-MALONYL CONDENSING ENZYME-RELATED"/>
    <property type="match status" value="1"/>
</dbReference>
<dbReference type="RefSeq" id="WP_012855230.1">
    <property type="nucleotide sequence ID" value="NC_013510.1"/>
</dbReference>
<keyword evidence="6" id="KW-1185">Reference proteome</keyword>
<dbReference type="GO" id="GO:0016020">
    <property type="term" value="C:membrane"/>
    <property type="evidence" value="ECO:0007669"/>
    <property type="project" value="InterPro"/>
</dbReference>
<feature type="transmembrane region" description="Helical" evidence="3">
    <location>
        <begin position="115"/>
        <end position="132"/>
    </location>
</feature>
<dbReference type="Proteomes" id="UP000001918">
    <property type="component" value="Chromosome"/>
</dbReference>
<feature type="transmembrane region" description="Helical" evidence="3">
    <location>
        <begin position="325"/>
        <end position="343"/>
    </location>
</feature>
<sequence length="344" mass="34422">MVTLLALSAAIAYGVADFMGGAASRRLAVLRVLLISFPAGIVCLVAASLAAGEAPTRPGLLWGSAAGLAGGAGLIAFYRALAQGPMSVVAPVSALAAAVLPVIVGTFHGEHLDPAVLAGVVLCVIAIGLVSMEQSAQPAARPTSPASGPAGLRRMAGSGPALGLLSGAAFGMFFVLLHRAGDGGGLWPTTAARLAGLCVVLAAVAARRIHRARAFGSLPGADPQPGEPPASKREKAARTRPRQELGHTGGPTALAGARERRLPWGMTGSTLALAAFSGVLDALANALYFVAAGRGLLSLVAVLTSLYPAITVLLARLVYSERLRAVQHLGLVVAVAGVALVTAG</sequence>
<feature type="transmembrane region" description="Helical" evidence="3">
    <location>
        <begin position="28"/>
        <end position="49"/>
    </location>
</feature>
<keyword evidence="3" id="KW-1133">Transmembrane helix</keyword>
<evidence type="ECO:0000259" key="4">
    <source>
        <dbReference type="Pfam" id="PF00892"/>
    </source>
</evidence>
<evidence type="ECO:0000256" key="3">
    <source>
        <dbReference type="SAM" id="Phobius"/>
    </source>
</evidence>
<dbReference type="AlphaFoldDB" id="D1A8D4"/>
<feature type="transmembrane region" description="Helical" evidence="3">
    <location>
        <begin position="186"/>
        <end position="206"/>
    </location>
</feature>
<dbReference type="KEGG" id="tcu:Tcur_4933"/>
<proteinExistence type="inferred from homology"/>
<dbReference type="InterPro" id="IPR037185">
    <property type="entry name" value="EmrE-like"/>
</dbReference>
<dbReference type="SUPFAM" id="SSF103481">
    <property type="entry name" value="Multidrug resistance efflux transporter EmrE"/>
    <property type="match status" value="2"/>
</dbReference>
<dbReference type="PANTHER" id="PTHR22911:SF137">
    <property type="entry name" value="SOLUTE CARRIER FAMILY 35 MEMBER G2-RELATED"/>
    <property type="match status" value="1"/>
</dbReference>
<dbReference type="STRING" id="471852.Tcur_4933"/>
<evidence type="ECO:0000256" key="2">
    <source>
        <dbReference type="SAM" id="MobiDB-lite"/>
    </source>
</evidence>
<dbReference type="Pfam" id="PF00892">
    <property type="entry name" value="EamA"/>
    <property type="match status" value="2"/>
</dbReference>
<feature type="compositionally biased region" description="Basic and acidic residues" evidence="2">
    <location>
        <begin position="230"/>
        <end position="245"/>
    </location>
</feature>